<evidence type="ECO:0000256" key="12">
    <source>
        <dbReference type="ARBA" id="ARBA00041185"/>
    </source>
</evidence>
<sequence length="438" mass="48506">MELARKLFKGDRVIWIIFMLLCAISAVEVFSATSTLAYKNANHWEPIARHASFLIAGALTVLVLHNVPYRLFALGILLLPVSILMLVVTPFIGVSANDAHRWLSILGFQVQPSEFAKLGCVIYVAFLLSRIGKFTERQVYRWILIGVGVTCVLILPENFSTAFMLFAICYMLMFVGRISWRRLVKLAGVLTLAMGFFVAIWFAIPDKEWEDLPVVGDAMDRVPTWKSRLITMFAPDNADTLDTDELFNKENYQVSHAKIAIARGGLSPQFPGHGVQRDFLPQAYSDFIYAIIIEEMGLLGGVAVLLLYLWLLVRVGMIARKCDKLFPKFLVLGCGLILVVQALANMAVAVNLIPVTGQPMPLVSRGGTSTVISCVYFGLILSVSRFGAHIGNEDDTLEEPAKVAPGAPAVTEEEIANWVPDVPLETMKESDNQVERKV</sequence>
<feature type="transmembrane region" description="Helical" evidence="16">
    <location>
        <begin position="47"/>
        <end position="64"/>
    </location>
</feature>
<name>A0A9D1XPJ1_9BACT</name>
<comment type="caution">
    <text evidence="17">The sequence shown here is derived from an EMBL/GenBank/DDBJ whole genome shotgun (WGS) entry which is preliminary data.</text>
</comment>
<evidence type="ECO:0000313" key="18">
    <source>
        <dbReference type="Proteomes" id="UP000823847"/>
    </source>
</evidence>
<keyword evidence="7 16" id="KW-1133">Transmembrane helix</keyword>
<feature type="transmembrane region" description="Helical" evidence="16">
    <location>
        <begin position="162"/>
        <end position="180"/>
    </location>
</feature>
<dbReference type="Pfam" id="PF01098">
    <property type="entry name" value="FTSW_RODA_SPOVE"/>
    <property type="match status" value="1"/>
</dbReference>
<reference evidence="17" key="2">
    <citation type="submission" date="2021-04" db="EMBL/GenBank/DDBJ databases">
        <authorList>
            <person name="Gilroy R."/>
        </authorList>
    </citation>
    <scope>NUCLEOTIDE SEQUENCE</scope>
    <source>
        <strain evidence="17">ChiHecec2B26-12326</strain>
    </source>
</reference>
<evidence type="ECO:0000256" key="4">
    <source>
        <dbReference type="ARBA" id="ARBA00022692"/>
    </source>
</evidence>
<dbReference type="PANTHER" id="PTHR30474">
    <property type="entry name" value="CELL CYCLE PROTEIN"/>
    <property type="match status" value="1"/>
</dbReference>
<dbReference type="EMBL" id="DXEN01000004">
    <property type="protein sequence ID" value="HIX85080.1"/>
    <property type="molecule type" value="Genomic_DNA"/>
</dbReference>
<feature type="transmembrane region" description="Helical" evidence="16">
    <location>
        <begin position="71"/>
        <end position="95"/>
    </location>
</feature>
<keyword evidence="2" id="KW-0328">Glycosyltransferase</keyword>
<evidence type="ECO:0000256" key="7">
    <source>
        <dbReference type="ARBA" id="ARBA00022989"/>
    </source>
</evidence>
<protein>
    <recommendedName>
        <fullName evidence="12">Probable peptidoglycan glycosyltransferase FtsW</fullName>
        <ecNumber evidence="14">2.4.99.28</ecNumber>
    </recommendedName>
    <alternativeName>
        <fullName evidence="13">Cell division protein FtsW</fullName>
    </alternativeName>
    <alternativeName>
        <fullName evidence="10">Cell wall polymerase</fullName>
    </alternativeName>
    <alternativeName>
        <fullName evidence="9">Peptidoglycan polymerase</fullName>
    </alternativeName>
</protein>
<keyword evidence="8 16" id="KW-0472">Membrane</keyword>
<evidence type="ECO:0000256" key="13">
    <source>
        <dbReference type="ARBA" id="ARBA00041418"/>
    </source>
</evidence>
<dbReference type="PANTHER" id="PTHR30474:SF2">
    <property type="entry name" value="PEPTIDOGLYCAN GLYCOSYLTRANSFERASE FTSW-RELATED"/>
    <property type="match status" value="1"/>
</dbReference>
<evidence type="ECO:0000313" key="17">
    <source>
        <dbReference type="EMBL" id="HIX85080.1"/>
    </source>
</evidence>
<keyword evidence="3" id="KW-0808">Transferase</keyword>
<organism evidence="17 18">
    <name type="scientific">Candidatus Parabacteroides intestinigallinarum</name>
    <dbReference type="NCBI Taxonomy" id="2838722"/>
    <lineage>
        <taxon>Bacteria</taxon>
        <taxon>Pseudomonadati</taxon>
        <taxon>Bacteroidota</taxon>
        <taxon>Bacteroidia</taxon>
        <taxon>Bacteroidales</taxon>
        <taxon>Tannerellaceae</taxon>
        <taxon>Parabacteroides</taxon>
    </lineage>
</organism>
<feature type="transmembrane region" description="Helical" evidence="16">
    <location>
        <begin position="287"/>
        <end position="313"/>
    </location>
</feature>
<dbReference type="GO" id="GO:0051301">
    <property type="term" value="P:cell division"/>
    <property type="evidence" value="ECO:0007669"/>
    <property type="project" value="InterPro"/>
</dbReference>
<evidence type="ECO:0000256" key="16">
    <source>
        <dbReference type="SAM" id="Phobius"/>
    </source>
</evidence>
<evidence type="ECO:0000256" key="14">
    <source>
        <dbReference type="ARBA" id="ARBA00044770"/>
    </source>
</evidence>
<evidence type="ECO:0000256" key="5">
    <source>
        <dbReference type="ARBA" id="ARBA00022960"/>
    </source>
</evidence>
<feature type="transmembrane region" description="Helical" evidence="16">
    <location>
        <begin position="325"/>
        <end position="350"/>
    </location>
</feature>
<dbReference type="GO" id="GO:0009252">
    <property type="term" value="P:peptidoglycan biosynthetic process"/>
    <property type="evidence" value="ECO:0007669"/>
    <property type="project" value="UniProtKB-KW"/>
</dbReference>
<evidence type="ECO:0000256" key="1">
    <source>
        <dbReference type="ARBA" id="ARBA00004141"/>
    </source>
</evidence>
<feature type="transmembrane region" description="Helical" evidence="16">
    <location>
        <begin position="187"/>
        <end position="204"/>
    </location>
</feature>
<evidence type="ECO:0000256" key="10">
    <source>
        <dbReference type="ARBA" id="ARBA00033270"/>
    </source>
</evidence>
<dbReference type="GO" id="GO:0015648">
    <property type="term" value="F:lipid-linked peptidoglycan transporter activity"/>
    <property type="evidence" value="ECO:0007669"/>
    <property type="project" value="TreeGrafter"/>
</dbReference>
<evidence type="ECO:0000256" key="8">
    <source>
        <dbReference type="ARBA" id="ARBA00023136"/>
    </source>
</evidence>
<feature type="transmembrane region" description="Helical" evidence="16">
    <location>
        <begin position="362"/>
        <end position="383"/>
    </location>
</feature>
<comment type="subcellular location">
    <subcellularLocation>
        <location evidence="1">Membrane</location>
        <topology evidence="1">Multi-pass membrane protein</topology>
    </subcellularLocation>
</comment>
<feature type="transmembrane region" description="Helical" evidence="16">
    <location>
        <begin position="139"/>
        <end position="156"/>
    </location>
</feature>
<dbReference type="InterPro" id="IPR001182">
    <property type="entry name" value="FtsW/RodA"/>
</dbReference>
<reference evidence="17" key="1">
    <citation type="journal article" date="2021" name="PeerJ">
        <title>Extensive microbial diversity within the chicken gut microbiome revealed by metagenomics and culture.</title>
        <authorList>
            <person name="Gilroy R."/>
            <person name="Ravi A."/>
            <person name="Getino M."/>
            <person name="Pursley I."/>
            <person name="Horton D.L."/>
            <person name="Alikhan N.F."/>
            <person name="Baker D."/>
            <person name="Gharbi K."/>
            <person name="Hall N."/>
            <person name="Watson M."/>
            <person name="Adriaenssens E.M."/>
            <person name="Foster-Nyarko E."/>
            <person name="Jarju S."/>
            <person name="Secka A."/>
            <person name="Antonio M."/>
            <person name="Oren A."/>
            <person name="Chaudhuri R.R."/>
            <person name="La Ragione R."/>
            <person name="Hildebrand F."/>
            <person name="Pallen M.J."/>
        </authorList>
    </citation>
    <scope>NUCLEOTIDE SEQUENCE</scope>
    <source>
        <strain evidence="17">ChiHecec2B26-12326</strain>
    </source>
</reference>
<proteinExistence type="inferred from homology"/>
<keyword evidence="5" id="KW-0133">Cell shape</keyword>
<keyword evidence="6" id="KW-0573">Peptidoglycan synthesis</keyword>
<comment type="similarity">
    <text evidence="11">Belongs to the SEDS family. FtsW subfamily.</text>
</comment>
<gene>
    <name evidence="17" type="ORF">H9848_00485</name>
</gene>
<evidence type="ECO:0000256" key="11">
    <source>
        <dbReference type="ARBA" id="ARBA00038053"/>
    </source>
</evidence>
<dbReference type="GO" id="GO:0008360">
    <property type="term" value="P:regulation of cell shape"/>
    <property type="evidence" value="ECO:0007669"/>
    <property type="project" value="UniProtKB-KW"/>
</dbReference>
<dbReference type="Proteomes" id="UP000823847">
    <property type="component" value="Unassembled WGS sequence"/>
</dbReference>
<keyword evidence="4 16" id="KW-0812">Transmembrane</keyword>
<dbReference type="AlphaFoldDB" id="A0A9D1XPJ1"/>
<evidence type="ECO:0000256" key="9">
    <source>
        <dbReference type="ARBA" id="ARBA00032370"/>
    </source>
</evidence>
<feature type="transmembrane region" description="Helical" evidence="16">
    <location>
        <begin position="115"/>
        <end position="132"/>
    </location>
</feature>
<accession>A0A9D1XPJ1</accession>
<dbReference type="GO" id="GO:0005886">
    <property type="term" value="C:plasma membrane"/>
    <property type="evidence" value="ECO:0007669"/>
    <property type="project" value="TreeGrafter"/>
</dbReference>
<evidence type="ECO:0000256" key="2">
    <source>
        <dbReference type="ARBA" id="ARBA00022676"/>
    </source>
</evidence>
<dbReference type="GO" id="GO:0008955">
    <property type="term" value="F:peptidoglycan glycosyltransferase activity"/>
    <property type="evidence" value="ECO:0007669"/>
    <property type="project" value="UniProtKB-EC"/>
</dbReference>
<dbReference type="EC" id="2.4.99.28" evidence="14"/>
<evidence type="ECO:0000256" key="6">
    <source>
        <dbReference type="ARBA" id="ARBA00022984"/>
    </source>
</evidence>
<dbReference type="GO" id="GO:0032153">
    <property type="term" value="C:cell division site"/>
    <property type="evidence" value="ECO:0007669"/>
    <property type="project" value="TreeGrafter"/>
</dbReference>
<evidence type="ECO:0000256" key="3">
    <source>
        <dbReference type="ARBA" id="ARBA00022679"/>
    </source>
</evidence>
<evidence type="ECO:0000256" key="15">
    <source>
        <dbReference type="ARBA" id="ARBA00049902"/>
    </source>
</evidence>
<comment type="catalytic activity">
    <reaction evidence="15">
        <text>[GlcNAc-(1-&gt;4)-Mur2Ac(oyl-L-Ala-gamma-D-Glu-L-Lys-D-Ala-D-Ala)](n)-di-trans,octa-cis-undecaprenyl diphosphate + beta-D-GlcNAc-(1-&gt;4)-Mur2Ac(oyl-L-Ala-gamma-D-Glu-L-Lys-D-Ala-D-Ala)-di-trans,octa-cis-undecaprenyl diphosphate = [GlcNAc-(1-&gt;4)-Mur2Ac(oyl-L-Ala-gamma-D-Glu-L-Lys-D-Ala-D-Ala)](n+1)-di-trans,octa-cis-undecaprenyl diphosphate + di-trans,octa-cis-undecaprenyl diphosphate + H(+)</text>
        <dbReference type="Rhea" id="RHEA:23708"/>
        <dbReference type="Rhea" id="RHEA-COMP:9602"/>
        <dbReference type="Rhea" id="RHEA-COMP:9603"/>
        <dbReference type="ChEBI" id="CHEBI:15378"/>
        <dbReference type="ChEBI" id="CHEBI:58405"/>
        <dbReference type="ChEBI" id="CHEBI:60033"/>
        <dbReference type="ChEBI" id="CHEBI:78435"/>
        <dbReference type="EC" id="2.4.99.28"/>
    </reaction>
</comment>